<proteinExistence type="predicted"/>
<evidence type="ECO:0000313" key="3">
    <source>
        <dbReference type="Proteomes" id="UP000623129"/>
    </source>
</evidence>
<evidence type="ECO:0000313" key="2">
    <source>
        <dbReference type="EMBL" id="KAF3326905.1"/>
    </source>
</evidence>
<keyword evidence="3" id="KW-1185">Reference proteome</keyword>
<keyword evidence="1" id="KW-0472">Membrane</keyword>
<feature type="transmembrane region" description="Helical" evidence="1">
    <location>
        <begin position="86"/>
        <end position="112"/>
    </location>
</feature>
<keyword evidence="1" id="KW-0812">Transmembrane</keyword>
<dbReference type="Proteomes" id="UP000623129">
    <property type="component" value="Unassembled WGS sequence"/>
</dbReference>
<dbReference type="PANTHER" id="PTHR46610:SF3">
    <property type="entry name" value="OS01G0238200 PROTEIN"/>
    <property type="match status" value="1"/>
</dbReference>
<sequence>MEWLMKLSFAVLTCNAAMAIYRSIDDSWSLAFVVVTYFSLLLLFWCLHLFQRAGADAARRTQLKIAVWSLSTLITVMFAYKVAALMVWPLVVVVWVMAATVPVGGFYAFFIYQERN</sequence>
<accession>A0A833QI38</accession>
<dbReference type="AlphaFoldDB" id="A0A833QI38"/>
<dbReference type="OrthoDB" id="676946at2759"/>
<dbReference type="InterPro" id="IPR045501">
    <property type="entry name" value="DUF6490"/>
</dbReference>
<organism evidence="2 3">
    <name type="scientific">Carex littledalei</name>
    <dbReference type="NCBI Taxonomy" id="544730"/>
    <lineage>
        <taxon>Eukaryota</taxon>
        <taxon>Viridiplantae</taxon>
        <taxon>Streptophyta</taxon>
        <taxon>Embryophyta</taxon>
        <taxon>Tracheophyta</taxon>
        <taxon>Spermatophyta</taxon>
        <taxon>Magnoliopsida</taxon>
        <taxon>Liliopsida</taxon>
        <taxon>Poales</taxon>
        <taxon>Cyperaceae</taxon>
        <taxon>Cyperoideae</taxon>
        <taxon>Cariceae</taxon>
        <taxon>Carex</taxon>
        <taxon>Carex subgen. Euthyceras</taxon>
    </lineage>
</organism>
<name>A0A833QI38_9POAL</name>
<feature type="transmembrane region" description="Helical" evidence="1">
    <location>
        <begin position="29"/>
        <end position="50"/>
    </location>
</feature>
<dbReference type="EMBL" id="SWLB01000018">
    <property type="protein sequence ID" value="KAF3326905.1"/>
    <property type="molecule type" value="Genomic_DNA"/>
</dbReference>
<comment type="caution">
    <text evidence="2">The sequence shown here is derived from an EMBL/GenBank/DDBJ whole genome shotgun (WGS) entry which is preliminary data.</text>
</comment>
<dbReference type="Pfam" id="PF20100">
    <property type="entry name" value="DUF6490"/>
    <property type="match status" value="1"/>
</dbReference>
<evidence type="ECO:0000256" key="1">
    <source>
        <dbReference type="SAM" id="Phobius"/>
    </source>
</evidence>
<feature type="transmembrane region" description="Helical" evidence="1">
    <location>
        <begin position="62"/>
        <end position="80"/>
    </location>
</feature>
<gene>
    <name evidence="2" type="ORF">FCM35_KLT08535</name>
</gene>
<reference evidence="2" key="1">
    <citation type="submission" date="2020-01" db="EMBL/GenBank/DDBJ databases">
        <title>Genome sequence of Kobresia littledalei, the first chromosome-level genome in the family Cyperaceae.</title>
        <authorList>
            <person name="Qu G."/>
        </authorList>
    </citation>
    <scope>NUCLEOTIDE SEQUENCE</scope>
    <source>
        <strain evidence="2">C.B.Clarke</strain>
        <tissue evidence="2">Leaf</tissue>
    </source>
</reference>
<protein>
    <submittedName>
        <fullName evidence="2">Uncharacterized protein</fullName>
    </submittedName>
</protein>
<dbReference type="PANTHER" id="PTHR46610">
    <property type="entry name" value="OS05G0181300 PROTEIN"/>
    <property type="match status" value="1"/>
</dbReference>
<keyword evidence="1" id="KW-1133">Transmembrane helix</keyword>